<name>A0AAI9K1Y9_9FIRM</name>
<accession>A0AAI9K1Y9</accession>
<evidence type="ECO:0000256" key="1">
    <source>
        <dbReference type="SAM" id="Phobius"/>
    </source>
</evidence>
<feature type="transmembrane region" description="Helical" evidence="1">
    <location>
        <begin position="103"/>
        <end position="127"/>
    </location>
</feature>
<dbReference type="Proteomes" id="UP000660047">
    <property type="component" value="Unassembled WGS sequence"/>
</dbReference>
<proteinExistence type="predicted"/>
<organism evidence="2 3">
    <name type="scientific">Coprococcus eutactus</name>
    <dbReference type="NCBI Taxonomy" id="33043"/>
    <lineage>
        <taxon>Bacteria</taxon>
        <taxon>Bacillati</taxon>
        <taxon>Bacillota</taxon>
        <taxon>Clostridia</taxon>
        <taxon>Lachnospirales</taxon>
        <taxon>Lachnospiraceae</taxon>
        <taxon>Coprococcus</taxon>
    </lineage>
</organism>
<protein>
    <submittedName>
        <fullName evidence="2">Uncharacterized protein</fullName>
    </submittedName>
</protein>
<evidence type="ECO:0000313" key="3">
    <source>
        <dbReference type="Proteomes" id="UP000660047"/>
    </source>
</evidence>
<sequence>MRKQGIKLKDKSTLSKGEYLFDHFLYGLILGSFDVYNILPYFVPIAKYNNSIPRLIICMLLTSMFGIVISYNHNRCGKGVIQDIISGVGLYTVSTLGEYAVGFISWLCIGLLVISVFGIILIITKNVKRKDRIKQIMFSRFLRSTQVVRRNVGVAAVIAVVALPIGLNCFQNEKLNEDYYEKVCEEYGLNADDIQDGISGYEGELSVLENYGDEYRLEKNIDTIKLIRDNDTFQTLDYEKKCDVLRAVCYCEARYLGLCKINIVFEDIEDDTLLGTYNHATKTITVNAKPIKDGSSPGGTAEELLITVLHECRHCYQNLLSEMYISATPEQRNLLAFTGEGVNGWITNIGDYKPGDETIEGQMEYYEQPIERDARIYAETAAQIYYLMIDSLLNKQTDD</sequence>
<dbReference type="EMBL" id="BLYL01000005">
    <property type="protein sequence ID" value="GFO94209.1"/>
    <property type="molecule type" value="Genomic_DNA"/>
</dbReference>
<gene>
    <name evidence="2" type="ORF">COEU31_12550</name>
</gene>
<reference evidence="2" key="1">
    <citation type="submission" date="2020-06" db="EMBL/GenBank/DDBJ databases">
        <title>Characterization of fructooligosaccharide metabolism and fructooligosaccharide-degrading enzymes in human commensal butyrate producers.</title>
        <authorList>
            <person name="Tanno H."/>
            <person name="Fujii T."/>
            <person name="Hirano K."/>
            <person name="Maeno S."/>
            <person name="Tonozuka T."/>
            <person name="Sakamoto M."/>
            <person name="Ohkuma M."/>
            <person name="Tochio T."/>
            <person name="Endo A."/>
        </authorList>
    </citation>
    <scope>NUCLEOTIDE SEQUENCE</scope>
    <source>
        <strain evidence="2">JCM 31265</strain>
    </source>
</reference>
<dbReference type="RefSeq" id="WP_055223863.1">
    <property type="nucleotide sequence ID" value="NZ_BLYL01000005.1"/>
</dbReference>
<comment type="caution">
    <text evidence="2">The sequence shown here is derived from an EMBL/GenBank/DDBJ whole genome shotgun (WGS) entry which is preliminary data.</text>
</comment>
<feature type="transmembrane region" description="Helical" evidence="1">
    <location>
        <begin position="20"/>
        <end position="39"/>
    </location>
</feature>
<feature type="transmembrane region" description="Helical" evidence="1">
    <location>
        <begin position="148"/>
        <end position="167"/>
    </location>
</feature>
<keyword evidence="1" id="KW-0472">Membrane</keyword>
<feature type="transmembrane region" description="Helical" evidence="1">
    <location>
        <begin position="51"/>
        <end position="72"/>
    </location>
</feature>
<keyword evidence="1" id="KW-0812">Transmembrane</keyword>
<keyword evidence="1" id="KW-1133">Transmembrane helix</keyword>
<dbReference type="AlphaFoldDB" id="A0AAI9K1Y9"/>
<evidence type="ECO:0000313" key="2">
    <source>
        <dbReference type="EMBL" id="GFO94209.1"/>
    </source>
</evidence>